<evidence type="ECO:0000256" key="1">
    <source>
        <dbReference type="ARBA" id="ARBA00004651"/>
    </source>
</evidence>
<feature type="transmembrane region" description="Helical" evidence="6">
    <location>
        <begin position="219"/>
        <end position="241"/>
    </location>
</feature>
<dbReference type="InterPro" id="IPR003339">
    <property type="entry name" value="ABC/ECF_trnsptr_transmembrane"/>
</dbReference>
<evidence type="ECO:0000256" key="4">
    <source>
        <dbReference type="ARBA" id="ARBA00022989"/>
    </source>
</evidence>
<keyword evidence="2" id="KW-1003">Cell membrane</keyword>
<dbReference type="Pfam" id="PF02361">
    <property type="entry name" value="CbiQ"/>
    <property type="match status" value="1"/>
</dbReference>
<sequence>MNALEVAAARSRWARRNVGEKVLLLGGLLILAVALPPIPFAPIIGVLALVIAIIAKVPLKLYAAMVLAPATFVLVGALPLLVALDSSGFSLSPTGPIRMLEVVLRSAAGICCTMAFALTTPLSELLSWLSRHGIPRSVTYLAELIYRMTGVLIDSARAMADAQARRLGHLTRRSMVRDTAGQSASLFVIAFSRARRMQQGIELRAEPGSMRVLVISRPLDLRFVSVSVGILIALVVAWVLVNWAM</sequence>
<dbReference type="InterPro" id="IPR012809">
    <property type="entry name" value="ECF_CbiQ"/>
</dbReference>
<keyword evidence="3 6" id="KW-0812">Transmembrane</keyword>
<feature type="transmembrane region" description="Helical" evidence="6">
    <location>
        <begin position="22"/>
        <end position="54"/>
    </location>
</feature>
<dbReference type="Proteomes" id="UP000058446">
    <property type="component" value="Chromosome"/>
</dbReference>
<dbReference type="PANTHER" id="PTHR43723">
    <property type="entry name" value="COBALT TRANSPORT PROTEIN CBIQ"/>
    <property type="match status" value="1"/>
</dbReference>
<dbReference type="AlphaFoldDB" id="A0A0K2H2M4"/>
<evidence type="ECO:0000256" key="2">
    <source>
        <dbReference type="ARBA" id="ARBA00022475"/>
    </source>
</evidence>
<protein>
    <submittedName>
        <fullName evidence="7">Cobalt ABC transporter permease</fullName>
    </submittedName>
</protein>
<accession>A0A0K2H2M4</accession>
<dbReference type="RefSeq" id="WP_053412777.1">
    <property type="nucleotide sequence ID" value="NZ_CP006841.1"/>
</dbReference>
<evidence type="ECO:0000256" key="3">
    <source>
        <dbReference type="ARBA" id="ARBA00022692"/>
    </source>
</evidence>
<evidence type="ECO:0000256" key="5">
    <source>
        <dbReference type="ARBA" id="ARBA00023136"/>
    </source>
</evidence>
<reference evidence="7 8" key="1">
    <citation type="submission" date="2013-10" db="EMBL/GenBank/DDBJ databases">
        <title>Complete genome sequence of Corynebacterium lactis DSM 45799(T), isolated from raw cow milk.</title>
        <authorList>
            <person name="Ruckert C."/>
            <person name="Albersmeier A."/>
            <person name="Lipski A."/>
            <person name="Kalinowski J."/>
        </authorList>
    </citation>
    <scope>NUCLEOTIDE SEQUENCE [LARGE SCALE GENOMIC DNA]</scope>
    <source>
        <strain evidence="7 8">RW2-5</strain>
    </source>
</reference>
<dbReference type="EMBL" id="CP006841">
    <property type="protein sequence ID" value="ALA67971.1"/>
    <property type="molecule type" value="Genomic_DNA"/>
</dbReference>
<feature type="transmembrane region" description="Helical" evidence="6">
    <location>
        <begin position="61"/>
        <end position="82"/>
    </location>
</feature>
<dbReference type="OrthoDB" id="4407546at2"/>
<dbReference type="PATRIC" id="fig|1408189.4.peg.2035"/>
<keyword evidence="8" id="KW-1185">Reference proteome</keyword>
<keyword evidence="5 6" id="KW-0472">Membrane</keyword>
<dbReference type="PANTHER" id="PTHR43723:SF1">
    <property type="entry name" value="COBALT TRANSPORT PROTEIN CBIQ"/>
    <property type="match status" value="1"/>
</dbReference>
<name>A0A0K2H2M4_9CORY</name>
<dbReference type="GO" id="GO:0006824">
    <property type="term" value="P:cobalt ion transport"/>
    <property type="evidence" value="ECO:0007669"/>
    <property type="project" value="InterPro"/>
</dbReference>
<dbReference type="STRING" id="1408189.CLAC_10135"/>
<dbReference type="InterPro" id="IPR052770">
    <property type="entry name" value="Cobalt_transport_CbiQ"/>
</dbReference>
<evidence type="ECO:0000256" key="6">
    <source>
        <dbReference type="SAM" id="Phobius"/>
    </source>
</evidence>
<gene>
    <name evidence="7" type="ORF">CLAC_10135</name>
</gene>
<comment type="subcellular location">
    <subcellularLocation>
        <location evidence="1">Cell membrane</location>
        <topology evidence="1">Multi-pass membrane protein</topology>
    </subcellularLocation>
</comment>
<proteinExistence type="predicted"/>
<dbReference type="KEGG" id="clw:CLAC_10135"/>
<dbReference type="NCBIfam" id="TIGR02454">
    <property type="entry name" value="ECF_T_CbiQ"/>
    <property type="match status" value="1"/>
</dbReference>
<keyword evidence="4 6" id="KW-1133">Transmembrane helix</keyword>
<evidence type="ECO:0000313" key="8">
    <source>
        <dbReference type="Proteomes" id="UP000058446"/>
    </source>
</evidence>
<evidence type="ECO:0000313" key="7">
    <source>
        <dbReference type="EMBL" id="ALA67971.1"/>
    </source>
</evidence>
<dbReference type="CDD" id="cd16914">
    <property type="entry name" value="EcfT"/>
    <property type="match status" value="1"/>
</dbReference>
<organism evidence="7 8">
    <name type="scientific">Corynebacterium lactis RW2-5</name>
    <dbReference type="NCBI Taxonomy" id="1408189"/>
    <lineage>
        <taxon>Bacteria</taxon>
        <taxon>Bacillati</taxon>
        <taxon>Actinomycetota</taxon>
        <taxon>Actinomycetes</taxon>
        <taxon>Mycobacteriales</taxon>
        <taxon>Corynebacteriaceae</taxon>
        <taxon>Corynebacterium</taxon>
    </lineage>
</organism>
<dbReference type="GO" id="GO:0043190">
    <property type="term" value="C:ATP-binding cassette (ABC) transporter complex"/>
    <property type="evidence" value="ECO:0007669"/>
    <property type="project" value="InterPro"/>
</dbReference>